<evidence type="ECO:0000313" key="1">
    <source>
        <dbReference type="EMBL" id="SCY79712.1"/>
    </source>
</evidence>
<name>A0A1G5IUG1_9BACL</name>
<dbReference type="STRING" id="582692.SAMN05720606_109184"/>
<dbReference type="EMBL" id="FMVM01000009">
    <property type="protein sequence ID" value="SCY79712.1"/>
    <property type="molecule type" value="Genomic_DNA"/>
</dbReference>
<dbReference type="AlphaFoldDB" id="A0A1G5IUG1"/>
<evidence type="ECO:0000313" key="2">
    <source>
        <dbReference type="Proteomes" id="UP000198538"/>
    </source>
</evidence>
<proteinExistence type="predicted"/>
<accession>A0A1G5IUG1</accession>
<gene>
    <name evidence="1" type="ORF">SAMN05720606_109184</name>
</gene>
<organism evidence="1 2">
    <name type="scientific">Paenibacillus polysaccharolyticus</name>
    <dbReference type="NCBI Taxonomy" id="582692"/>
    <lineage>
        <taxon>Bacteria</taxon>
        <taxon>Bacillati</taxon>
        <taxon>Bacillota</taxon>
        <taxon>Bacilli</taxon>
        <taxon>Bacillales</taxon>
        <taxon>Paenibacillaceae</taxon>
        <taxon>Paenibacillus</taxon>
    </lineage>
</organism>
<dbReference type="Proteomes" id="UP000198538">
    <property type="component" value="Unassembled WGS sequence"/>
</dbReference>
<keyword evidence="2" id="KW-1185">Reference proteome</keyword>
<sequence length="248" mass="29082">MIILKMINNRSEHRDFRPNWRRYDVGVIRMKHKINTITKLVYNVANYLVEEKDYTSTYNKIRLLTKEVWNIHHNELLNELSKLDNSTADYQLFWLECLSWPRKSPNLKGLDGMPLFFPYSSLPSDFNGFGFHDSTIDSISVNDPREVVLHIKLDSWDYQKAELTFYNVGSCFYQTEEGTIIENLGRIQDFCILSDGEVPNISFALKHLKISQVGTITDKRLFYFSGSESSNTYESIYIFAENWNIETI</sequence>
<protein>
    <submittedName>
        <fullName evidence="1">Uncharacterized protein</fullName>
    </submittedName>
</protein>
<reference evidence="2" key="1">
    <citation type="submission" date="2016-10" db="EMBL/GenBank/DDBJ databases">
        <authorList>
            <person name="Varghese N."/>
            <person name="Submissions S."/>
        </authorList>
    </citation>
    <scope>NUCLEOTIDE SEQUENCE [LARGE SCALE GENOMIC DNA]</scope>
    <source>
        <strain evidence="2">BL9</strain>
    </source>
</reference>